<dbReference type="VEuPathDB" id="FungiDB:JI435_041390"/>
<evidence type="ECO:0000256" key="1">
    <source>
        <dbReference type="ARBA" id="ARBA00004141"/>
    </source>
</evidence>
<protein>
    <recommendedName>
        <fullName evidence="7">Rhodopsin domain-containing protein</fullName>
    </recommendedName>
</protein>
<feature type="transmembrane region" description="Helical" evidence="6">
    <location>
        <begin position="158"/>
        <end position="183"/>
    </location>
</feature>
<dbReference type="EMBL" id="CP069030">
    <property type="protein sequence ID" value="QRC98030.1"/>
    <property type="molecule type" value="Genomic_DNA"/>
</dbReference>
<feature type="transmembrane region" description="Helical" evidence="6">
    <location>
        <begin position="87"/>
        <end position="107"/>
    </location>
</feature>
<comment type="similarity">
    <text evidence="5">Belongs to the SAT4 family.</text>
</comment>
<evidence type="ECO:0000256" key="5">
    <source>
        <dbReference type="ARBA" id="ARBA00038359"/>
    </source>
</evidence>
<feature type="transmembrane region" description="Helical" evidence="6">
    <location>
        <begin position="195"/>
        <end position="213"/>
    </location>
</feature>
<sequence>MAAVPSVLCVFVVALRVWTRWRSKKYDLEDTLLVIATALNLVLSFTTCGFGILLEIISSFYGYHVWNIPEGAIDPILMMKWNYANSIIYNPILALVKLSFILTLIKLRSPNIWINYCLWAMLCLNACFAVGAPLACIMQCNPIAKYWDRRIIGSCVHAGAYTVSTSSIVLATDVLILIMPSWMLHDLSMPLGRKLMVIAFLSFGIAVTVVGAVRTSVLVKKFVIQEVVEDPTYGMSYTLSNVESALAIIGTCGPTGQNLLGLCIPSLKTVDESRNQFYECRNTGRSRGERQTRPYAVDLQGQIASKEIDEGTQRECHCSRSFGSSENFVMINSITKTVTLRVDAAQIDSHSENEQRISTPHNIL</sequence>
<gene>
    <name evidence="8" type="ORF">JI435_041390</name>
</gene>
<accession>A0A7U2F7M8</accession>
<comment type="subcellular location">
    <subcellularLocation>
        <location evidence="1">Membrane</location>
        <topology evidence="1">Multi-pass membrane protein</topology>
    </subcellularLocation>
</comment>
<evidence type="ECO:0000313" key="9">
    <source>
        <dbReference type="Proteomes" id="UP000663193"/>
    </source>
</evidence>
<proteinExistence type="inferred from homology"/>
<dbReference type="PANTHER" id="PTHR33048">
    <property type="entry name" value="PTH11-LIKE INTEGRAL MEMBRANE PROTEIN (AFU_ORTHOLOGUE AFUA_5G11245)"/>
    <property type="match status" value="1"/>
</dbReference>
<keyword evidence="4 6" id="KW-0472">Membrane</keyword>
<evidence type="ECO:0000256" key="2">
    <source>
        <dbReference type="ARBA" id="ARBA00022692"/>
    </source>
</evidence>
<dbReference type="InterPro" id="IPR049326">
    <property type="entry name" value="Rhodopsin_dom_fungi"/>
</dbReference>
<evidence type="ECO:0000256" key="6">
    <source>
        <dbReference type="SAM" id="Phobius"/>
    </source>
</evidence>
<dbReference type="GO" id="GO:0016020">
    <property type="term" value="C:membrane"/>
    <property type="evidence" value="ECO:0007669"/>
    <property type="project" value="UniProtKB-SubCell"/>
</dbReference>
<evidence type="ECO:0000259" key="7">
    <source>
        <dbReference type="Pfam" id="PF20684"/>
    </source>
</evidence>
<reference evidence="9" key="1">
    <citation type="journal article" date="2021" name="BMC Genomics">
        <title>Chromosome-level genome assembly and manually-curated proteome of model necrotroph Parastagonospora nodorum Sn15 reveals a genome-wide trove of candidate effector homologs, and redundancy of virulence-related functions within an accessory chromosome.</title>
        <authorList>
            <person name="Bertazzoni S."/>
            <person name="Jones D.A.B."/>
            <person name="Phan H.T."/>
            <person name="Tan K.-C."/>
            <person name="Hane J.K."/>
        </authorList>
    </citation>
    <scope>NUCLEOTIDE SEQUENCE [LARGE SCALE GENOMIC DNA]</scope>
    <source>
        <strain evidence="9">SN15 / ATCC MYA-4574 / FGSC 10173)</strain>
    </source>
</reference>
<feature type="transmembrane region" description="Helical" evidence="6">
    <location>
        <begin position="113"/>
        <end position="137"/>
    </location>
</feature>
<dbReference type="Proteomes" id="UP000663193">
    <property type="component" value="Chromosome 8"/>
</dbReference>
<keyword evidence="3 6" id="KW-1133">Transmembrane helix</keyword>
<keyword evidence="9" id="KW-1185">Reference proteome</keyword>
<evidence type="ECO:0000256" key="4">
    <source>
        <dbReference type="ARBA" id="ARBA00023136"/>
    </source>
</evidence>
<name>A0A7U2F7M8_PHANO</name>
<evidence type="ECO:0000313" key="8">
    <source>
        <dbReference type="EMBL" id="QRC98030.1"/>
    </source>
</evidence>
<dbReference type="InterPro" id="IPR052337">
    <property type="entry name" value="SAT4-like"/>
</dbReference>
<dbReference type="PANTHER" id="PTHR33048:SF160">
    <property type="entry name" value="SAT4 FAMILY MEMBRANE PROTEIN"/>
    <property type="match status" value="1"/>
</dbReference>
<dbReference type="AlphaFoldDB" id="A0A7U2F7M8"/>
<feature type="transmembrane region" description="Helical" evidence="6">
    <location>
        <begin position="32"/>
        <end position="54"/>
    </location>
</feature>
<dbReference type="Pfam" id="PF20684">
    <property type="entry name" value="Fung_rhodopsin"/>
    <property type="match status" value="1"/>
</dbReference>
<dbReference type="OrthoDB" id="5283415at2759"/>
<feature type="domain" description="Rhodopsin" evidence="7">
    <location>
        <begin position="15"/>
        <end position="260"/>
    </location>
</feature>
<evidence type="ECO:0000256" key="3">
    <source>
        <dbReference type="ARBA" id="ARBA00022989"/>
    </source>
</evidence>
<keyword evidence="2 6" id="KW-0812">Transmembrane</keyword>
<organism evidence="8 9">
    <name type="scientific">Phaeosphaeria nodorum (strain SN15 / ATCC MYA-4574 / FGSC 10173)</name>
    <name type="common">Glume blotch fungus</name>
    <name type="synonym">Parastagonospora nodorum</name>
    <dbReference type="NCBI Taxonomy" id="321614"/>
    <lineage>
        <taxon>Eukaryota</taxon>
        <taxon>Fungi</taxon>
        <taxon>Dikarya</taxon>
        <taxon>Ascomycota</taxon>
        <taxon>Pezizomycotina</taxon>
        <taxon>Dothideomycetes</taxon>
        <taxon>Pleosporomycetidae</taxon>
        <taxon>Pleosporales</taxon>
        <taxon>Pleosporineae</taxon>
        <taxon>Phaeosphaeriaceae</taxon>
        <taxon>Parastagonospora</taxon>
    </lineage>
</organism>